<proteinExistence type="predicted"/>
<evidence type="ECO:0000313" key="2">
    <source>
        <dbReference type="Proteomes" id="UP001163603"/>
    </source>
</evidence>
<comment type="caution">
    <text evidence="1">The sequence shown here is derived from an EMBL/GenBank/DDBJ whole genome shotgun (WGS) entry which is preliminary data.</text>
</comment>
<dbReference type="Proteomes" id="UP001163603">
    <property type="component" value="Chromosome 13"/>
</dbReference>
<evidence type="ECO:0000313" key="1">
    <source>
        <dbReference type="EMBL" id="KAJ0013183.1"/>
    </source>
</evidence>
<reference evidence="2" key="1">
    <citation type="journal article" date="2023" name="G3 (Bethesda)">
        <title>Genome assembly and association tests identify interacting loci associated with vigor, precocity, and sex in interspecific pistachio rootstocks.</title>
        <authorList>
            <person name="Palmer W."/>
            <person name="Jacygrad E."/>
            <person name="Sagayaradj S."/>
            <person name="Cavanaugh K."/>
            <person name="Han R."/>
            <person name="Bertier L."/>
            <person name="Beede B."/>
            <person name="Kafkas S."/>
            <person name="Golino D."/>
            <person name="Preece J."/>
            <person name="Michelmore R."/>
        </authorList>
    </citation>
    <scope>NUCLEOTIDE SEQUENCE [LARGE SCALE GENOMIC DNA]</scope>
</reference>
<sequence length="121" mass="13429">MHSKQQELSKVEEGCGQVKTEADLASIRIVVMGSNEQKKGFSLFSMFKSKRSRRPSDDYASEVNTGSGRRMWPGDEDKGSLVADPRIDQKATGFIMKFHKTRFSESELHAVYQPGAATGKA</sequence>
<gene>
    <name evidence="1" type="ORF">Pint_21851</name>
</gene>
<dbReference type="EMBL" id="CM047748">
    <property type="protein sequence ID" value="KAJ0013183.1"/>
    <property type="molecule type" value="Genomic_DNA"/>
</dbReference>
<organism evidence="1 2">
    <name type="scientific">Pistacia integerrima</name>
    <dbReference type="NCBI Taxonomy" id="434235"/>
    <lineage>
        <taxon>Eukaryota</taxon>
        <taxon>Viridiplantae</taxon>
        <taxon>Streptophyta</taxon>
        <taxon>Embryophyta</taxon>
        <taxon>Tracheophyta</taxon>
        <taxon>Spermatophyta</taxon>
        <taxon>Magnoliopsida</taxon>
        <taxon>eudicotyledons</taxon>
        <taxon>Gunneridae</taxon>
        <taxon>Pentapetalae</taxon>
        <taxon>rosids</taxon>
        <taxon>malvids</taxon>
        <taxon>Sapindales</taxon>
        <taxon>Anacardiaceae</taxon>
        <taxon>Pistacia</taxon>
    </lineage>
</organism>
<name>A0ACC0X9N7_9ROSI</name>
<protein>
    <submittedName>
        <fullName evidence="1">Uncharacterized protein</fullName>
    </submittedName>
</protein>
<accession>A0ACC0X9N7</accession>
<keyword evidence="2" id="KW-1185">Reference proteome</keyword>